<dbReference type="PROSITE" id="PS50901">
    <property type="entry name" value="FTSK"/>
    <property type="match status" value="1"/>
</dbReference>
<keyword evidence="2 3" id="KW-0067">ATP-binding</keyword>
<protein>
    <submittedName>
        <fullName evidence="6">FtsK/SpoIIIE domain-containing protein</fullName>
    </submittedName>
</protein>
<evidence type="ECO:0000256" key="3">
    <source>
        <dbReference type="PROSITE-ProRule" id="PRU00289"/>
    </source>
</evidence>
<dbReference type="Pfam" id="PF01580">
    <property type="entry name" value="FtsK_SpoIIIE"/>
    <property type="match status" value="1"/>
</dbReference>
<dbReference type="Proteomes" id="UP001597244">
    <property type="component" value="Unassembled WGS sequence"/>
</dbReference>
<evidence type="ECO:0000256" key="2">
    <source>
        <dbReference type="ARBA" id="ARBA00022840"/>
    </source>
</evidence>
<comment type="caution">
    <text evidence="6">The sequence shown here is derived from an EMBL/GenBank/DDBJ whole genome shotgun (WGS) entry which is preliminary data.</text>
</comment>
<evidence type="ECO:0000256" key="4">
    <source>
        <dbReference type="SAM" id="Phobius"/>
    </source>
</evidence>
<dbReference type="RefSeq" id="WP_125576406.1">
    <property type="nucleotide sequence ID" value="NZ_JBHTOF010000022.1"/>
</dbReference>
<dbReference type="Gene3D" id="3.40.50.300">
    <property type="entry name" value="P-loop containing nucleotide triphosphate hydrolases"/>
    <property type="match status" value="1"/>
</dbReference>
<dbReference type="InterPro" id="IPR002543">
    <property type="entry name" value="FtsK_dom"/>
</dbReference>
<dbReference type="PANTHER" id="PTHR22683">
    <property type="entry name" value="SPORULATION PROTEIN RELATED"/>
    <property type="match status" value="1"/>
</dbReference>
<gene>
    <name evidence="6" type="ORF">ACFQ4L_02685</name>
</gene>
<dbReference type="EMBL" id="JBHTOF010000022">
    <property type="protein sequence ID" value="MFD1464997.1"/>
    <property type="molecule type" value="Genomic_DNA"/>
</dbReference>
<feature type="domain" description="FtsK" evidence="5">
    <location>
        <begin position="193"/>
        <end position="376"/>
    </location>
</feature>
<dbReference type="PANTHER" id="PTHR22683:SF47">
    <property type="entry name" value="FTSK DOMAIN-CONTAINING PROTEIN YDCQ"/>
    <property type="match status" value="1"/>
</dbReference>
<feature type="transmembrane region" description="Helical" evidence="4">
    <location>
        <begin position="12"/>
        <end position="30"/>
    </location>
</feature>
<dbReference type="InterPro" id="IPR027417">
    <property type="entry name" value="P-loop_NTPase"/>
</dbReference>
<organism evidence="6 7">
    <name type="scientific">Lapidilactobacillus mulanensis</name>
    <dbReference type="NCBI Taxonomy" id="2485999"/>
    <lineage>
        <taxon>Bacteria</taxon>
        <taxon>Bacillati</taxon>
        <taxon>Bacillota</taxon>
        <taxon>Bacilli</taxon>
        <taxon>Lactobacillales</taxon>
        <taxon>Lactobacillaceae</taxon>
        <taxon>Lapidilactobacillus</taxon>
    </lineage>
</organism>
<keyword evidence="4" id="KW-0472">Membrane</keyword>
<dbReference type="InterPro" id="IPR050206">
    <property type="entry name" value="FtsK/SpoIIIE/SftA"/>
</dbReference>
<proteinExistence type="predicted"/>
<evidence type="ECO:0000313" key="7">
    <source>
        <dbReference type="Proteomes" id="UP001597244"/>
    </source>
</evidence>
<keyword evidence="4" id="KW-0812">Transmembrane</keyword>
<name>A0ABW4DLX2_9LACO</name>
<evidence type="ECO:0000313" key="6">
    <source>
        <dbReference type="EMBL" id="MFD1464997.1"/>
    </source>
</evidence>
<feature type="transmembrane region" description="Helical" evidence="4">
    <location>
        <begin position="42"/>
        <end position="65"/>
    </location>
</feature>
<dbReference type="SUPFAM" id="SSF52540">
    <property type="entry name" value="P-loop containing nucleoside triphosphate hydrolases"/>
    <property type="match status" value="1"/>
</dbReference>
<reference evidence="7" key="1">
    <citation type="journal article" date="2019" name="Int. J. Syst. Evol. Microbiol.">
        <title>The Global Catalogue of Microorganisms (GCM) 10K type strain sequencing project: providing services to taxonomists for standard genome sequencing and annotation.</title>
        <authorList>
            <consortium name="The Broad Institute Genomics Platform"/>
            <consortium name="The Broad Institute Genome Sequencing Center for Infectious Disease"/>
            <person name="Wu L."/>
            <person name="Ma J."/>
        </authorList>
    </citation>
    <scope>NUCLEOTIDE SEQUENCE [LARGE SCALE GENOMIC DNA]</scope>
    <source>
        <strain evidence="7">CCM 8951</strain>
    </source>
</reference>
<keyword evidence="1 3" id="KW-0547">Nucleotide-binding</keyword>
<evidence type="ECO:0000259" key="5">
    <source>
        <dbReference type="PROSITE" id="PS50901"/>
    </source>
</evidence>
<evidence type="ECO:0000256" key="1">
    <source>
        <dbReference type="ARBA" id="ARBA00022741"/>
    </source>
</evidence>
<sequence length="445" mass="51131">MFKYHGQRIFRYHQYGLTLGFLSLFLPFGVSGLISGYFLRDWLILDIVATTLIVVIGICLVLFVVSRNIKRRGVFAQVKQKQMLARMILSNKYYEIKKRQDSGKSREKIIMPKVFYRYGKKKVITEITMPADGGRFHDRFLKMGKTFEEMYVADLIETSREIGYVTYRLLCDVVGNRYSLQQVTTEGTQINLMKGTSWNWDKAPHMLISGGTGGGKTYFLFSLIYKLMQIGIIDVCDPKQADLADLGDIPAFKGHVFTTNDFIARCLKNAVKDMEQRYAYMKSLPNYVSGKNYSYYEMPPHFVIVDEWAAFMSTLNYSESDEILKDVKQLILKARQAGVFLIIATQRADAENFGGGIRDNMMFKVTLGQLAPVGYDMMFGDENKNKAFFNKDIRGRGYKYDSSGVPSEFYAPLVPSDFQFMTEFRKIQPMKPFIMNSAEKKETDD</sequence>
<keyword evidence="7" id="KW-1185">Reference proteome</keyword>
<keyword evidence="4" id="KW-1133">Transmembrane helix</keyword>
<feature type="binding site" evidence="3">
    <location>
        <begin position="210"/>
        <end position="217"/>
    </location>
    <ligand>
        <name>ATP</name>
        <dbReference type="ChEBI" id="CHEBI:30616"/>
    </ligand>
</feature>
<accession>A0ABW4DLX2</accession>